<proteinExistence type="predicted"/>
<reference evidence="2 3" key="1">
    <citation type="submission" date="2019-10" db="EMBL/GenBank/DDBJ databases">
        <title>Assembly and Annotation for the nematode Trichostrongylus colubriformis.</title>
        <authorList>
            <person name="Martin J."/>
        </authorList>
    </citation>
    <scope>NUCLEOTIDE SEQUENCE [LARGE SCALE GENOMIC DNA]</scope>
    <source>
        <strain evidence="2">G859</strain>
        <tissue evidence="2">Whole worm</tissue>
    </source>
</reference>
<feature type="region of interest" description="Disordered" evidence="1">
    <location>
        <begin position="1"/>
        <end position="53"/>
    </location>
</feature>
<organism evidence="2 3">
    <name type="scientific">Trichostrongylus colubriformis</name>
    <name type="common">Black scour worm</name>
    <dbReference type="NCBI Taxonomy" id="6319"/>
    <lineage>
        <taxon>Eukaryota</taxon>
        <taxon>Metazoa</taxon>
        <taxon>Ecdysozoa</taxon>
        <taxon>Nematoda</taxon>
        <taxon>Chromadorea</taxon>
        <taxon>Rhabditida</taxon>
        <taxon>Rhabditina</taxon>
        <taxon>Rhabditomorpha</taxon>
        <taxon>Strongyloidea</taxon>
        <taxon>Trichostrongylidae</taxon>
        <taxon>Trichostrongylus</taxon>
    </lineage>
</organism>
<sequence>IGRDAKKPAKTIVGATQDVGAKKEERRKVAATQEMHDSEEKPRKDVTQKPGKV</sequence>
<feature type="compositionally biased region" description="Basic and acidic residues" evidence="1">
    <location>
        <begin position="20"/>
        <end position="47"/>
    </location>
</feature>
<dbReference type="AlphaFoldDB" id="A0AAN8ICT7"/>
<dbReference type="EMBL" id="WIXE01026181">
    <property type="protein sequence ID" value="KAK5964128.1"/>
    <property type="molecule type" value="Genomic_DNA"/>
</dbReference>
<feature type="non-terminal residue" evidence="2">
    <location>
        <position position="53"/>
    </location>
</feature>
<dbReference type="Proteomes" id="UP001331761">
    <property type="component" value="Unassembled WGS sequence"/>
</dbReference>
<evidence type="ECO:0000256" key="1">
    <source>
        <dbReference type="SAM" id="MobiDB-lite"/>
    </source>
</evidence>
<comment type="caution">
    <text evidence="2">The sequence shown here is derived from an EMBL/GenBank/DDBJ whole genome shotgun (WGS) entry which is preliminary data.</text>
</comment>
<name>A0AAN8ICT7_TRICO</name>
<evidence type="ECO:0000313" key="3">
    <source>
        <dbReference type="Proteomes" id="UP001331761"/>
    </source>
</evidence>
<feature type="non-terminal residue" evidence="2">
    <location>
        <position position="1"/>
    </location>
</feature>
<protein>
    <submittedName>
        <fullName evidence="2">Uncharacterized protein</fullName>
    </submittedName>
</protein>
<evidence type="ECO:0000313" key="2">
    <source>
        <dbReference type="EMBL" id="KAK5964128.1"/>
    </source>
</evidence>
<gene>
    <name evidence="2" type="ORF">GCK32_009428</name>
</gene>
<accession>A0AAN8ICT7</accession>
<keyword evidence="3" id="KW-1185">Reference proteome</keyword>